<dbReference type="PANTHER" id="PTHR10434:SF55">
    <property type="entry name" value="POSSIBLE ACYLTRANSFERASE"/>
    <property type="match status" value="1"/>
</dbReference>
<feature type="domain" description="Phospholipid/glycerol acyltransferase" evidence="5">
    <location>
        <begin position="41"/>
        <end position="159"/>
    </location>
</feature>
<keyword evidence="4" id="KW-0812">Transmembrane</keyword>
<evidence type="ECO:0000313" key="7">
    <source>
        <dbReference type="Proteomes" id="UP001597277"/>
    </source>
</evidence>
<sequence length="280" mass="30919">MGARRVSVTYWVFVVVLKPAIILVTRRRWRGGEHVPPAGGFVAVANHVTDLDPLTFGHFLLDHGAPPHFLAKSSLFEVPVVGRMLAAARQIPVYRGTTRAGESLVAAERALQEGRCVAMFPEGTLTRDPDLWPMTGRSGAARLALTTRVPVLPVAQWGAHRVLPRYSVLPRPVPRKEVVVVAGPPVDLDDLYGRPLQPSVLDEATDRIMAAVTEQLAQIRGETPPARAYDLRRDGDPVAGENSWAGRRAAGREGRTVRRSLRTRVRDALLERARRALRRR</sequence>
<evidence type="ECO:0000256" key="1">
    <source>
        <dbReference type="ARBA" id="ARBA00022679"/>
    </source>
</evidence>
<evidence type="ECO:0000256" key="2">
    <source>
        <dbReference type="ARBA" id="ARBA00023315"/>
    </source>
</evidence>
<keyword evidence="1" id="KW-0808">Transferase</keyword>
<dbReference type="Pfam" id="PF01553">
    <property type="entry name" value="Acyltransferase"/>
    <property type="match status" value="1"/>
</dbReference>
<name>A0ABW4L4W4_9MICO</name>
<keyword evidence="7" id="KW-1185">Reference proteome</keyword>
<dbReference type="SUPFAM" id="SSF69593">
    <property type="entry name" value="Glycerol-3-phosphate (1)-acyltransferase"/>
    <property type="match status" value="1"/>
</dbReference>
<feature type="transmembrane region" description="Helical" evidence="4">
    <location>
        <begin position="6"/>
        <end position="24"/>
    </location>
</feature>
<dbReference type="EMBL" id="JBHUEE010000005">
    <property type="protein sequence ID" value="MFD1718217.1"/>
    <property type="molecule type" value="Genomic_DNA"/>
</dbReference>
<comment type="caution">
    <text evidence="6">The sequence shown here is derived from an EMBL/GenBank/DDBJ whole genome shotgun (WGS) entry which is preliminary data.</text>
</comment>
<protein>
    <submittedName>
        <fullName evidence="6">Lysophospholipid acyltransferase family protein</fullName>
    </submittedName>
</protein>
<evidence type="ECO:0000313" key="6">
    <source>
        <dbReference type="EMBL" id="MFD1718217.1"/>
    </source>
</evidence>
<organism evidence="6 7">
    <name type="scientific">Georgenia deserti</name>
    <dbReference type="NCBI Taxonomy" id="2093781"/>
    <lineage>
        <taxon>Bacteria</taxon>
        <taxon>Bacillati</taxon>
        <taxon>Actinomycetota</taxon>
        <taxon>Actinomycetes</taxon>
        <taxon>Micrococcales</taxon>
        <taxon>Bogoriellaceae</taxon>
        <taxon>Georgenia</taxon>
    </lineage>
</organism>
<keyword evidence="4" id="KW-1133">Transmembrane helix</keyword>
<dbReference type="SMART" id="SM00563">
    <property type="entry name" value="PlsC"/>
    <property type="match status" value="1"/>
</dbReference>
<evidence type="ECO:0000256" key="3">
    <source>
        <dbReference type="SAM" id="MobiDB-lite"/>
    </source>
</evidence>
<gene>
    <name evidence="6" type="ORF">ACFSE6_10250</name>
</gene>
<dbReference type="InterPro" id="IPR002123">
    <property type="entry name" value="Plipid/glycerol_acylTrfase"/>
</dbReference>
<keyword evidence="4" id="KW-0472">Membrane</keyword>
<accession>A0ABW4L4W4</accession>
<reference evidence="7" key="1">
    <citation type="journal article" date="2019" name="Int. J. Syst. Evol. Microbiol.">
        <title>The Global Catalogue of Microorganisms (GCM) 10K type strain sequencing project: providing services to taxonomists for standard genome sequencing and annotation.</title>
        <authorList>
            <consortium name="The Broad Institute Genomics Platform"/>
            <consortium name="The Broad Institute Genome Sequencing Center for Infectious Disease"/>
            <person name="Wu L."/>
            <person name="Ma J."/>
        </authorList>
    </citation>
    <scope>NUCLEOTIDE SEQUENCE [LARGE SCALE GENOMIC DNA]</scope>
    <source>
        <strain evidence="7">JCM 17130</strain>
    </source>
</reference>
<dbReference type="CDD" id="cd07989">
    <property type="entry name" value="LPLAT_AGPAT-like"/>
    <property type="match status" value="1"/>
</dbReference>
<keyword evidence="2 6" id="KW-0012">Acyltransferase</keyword>
<dbReference type="PANTHER" id="PTHR10434">
    <property type="entry name" value="1-ACYL-SN-GLYCEROL-3-PHOSPHATE ACYLTRANSFERASE"/>
    <property type="match status" value="1"/>
</dbReference>
<dbReference type="RefSeq" id="WP_388006074.1">
    <property type="nucleotide sequence ID" value="NZ_JBHUEE010000005.1"/>
</dbReference>
<proteinExistence type="predicted"/>
<evidence type="ECO:0000256" key="4">
    <source>
        <dbReference type="SAM" id="Phobius"/>
    </source>
</evidence>
<dbReference type="GO" id="GO:0016746">
    <property type="term" value="F:acyltransferase activity"/>
    <property type="evidence" value="ECO:0007669"/>
    <property type="project" value="UniProtKB-KW"/>
</dbReference>
<feature type="region of interest" description="Disordered" evidence="3">
    <location>
        <begin position="232"/>
        <end position="256"/>
    </location>
</feature>
<dbReference type="Proteomes" id="UP001597277">
    <property type="component" value="Unassembled WGS sequence"/>
</dbReference>
<evidence type="ECO:0000259" key="5">
    <source>
        <dbReference type="SMART" id="SM00563"/>
    </source>
</evidence>